<dbReference type="InterPro" id="IPR006905">
    <property type="entry name" value="Flavin_halogenase"/>
</dbReference>
<dbReference type="AlphaFoldDB" id="A0A518RGP0"/>
<dbReference type="Pfam" id="PF04820">
    <property type="entry name" value="Trp_halogenase"/>
    <property type="match status" value="2"/>
</dbReference>
<dbReference type="KEGG" id="ssua:FPZ54_11715"/>
<gene>
    <name evidence="1" type="ORF">FPZ54_11715</name>
</gene>
<dbReference type="EMBL" id="CP042239">
    <property type="protein sequence ID" value="QDX26622.1"/>
    <property type="molecule type" value="Genomic_DNA"/>
</dbReference>
<dbReference type="Gene3D" id="3.50.50.60">
    <property type="entry name" value="FAD/NAD(P)-binding domain"/>
    <property type="match status" value="2"/>
</dbReference>
<organism evidence="1 2">
    <name type="scientific">Sphingomonas suaedae</name>
    <dbReference type="NCBI Taxonomy" id="2599297"/>
    <lineage>
        <taxon>Bacteria</taxon>
        <taxon>Pseudomonadati</taxon>
        <taxon>Pseudomonadota</taxon>
        <taxon>Alphaproteobacteria</taxon>
        <taxon>Sphingomonadales</taxon>
        <taxon>Sphingomonadaceae</taxon>
        <taxon>Sphingomonas</taxon>
    </lineage>
</organism>
<sequence length="368" mass="39601">MSAVARVAVLGSGVIALSAAIAFRRALPAARITLVERPVSPNALLDRIGAATLTIDGFHRAIGLDQALFIRRTGAVAIRRVELDGVQLAPPGAIPHVDGVALHQLWLRSERERTGRTMPWPTLAARDAEPFGVRFDMAAYSALLAEMAAALDIARASDVPEADLLLDCAAPGDDWTDWSAHLPSLVAQPISSGAPEGETIATGAGAVEWRSPPWGWRLSRGAGLPPGRHPAPRAGNRIALGEATLVAEPFDGHALSAAHGDILRAIEFMPHAEPSPREAAEYNRRTAIAHGRLLDWATERWNGLATPDLANLRTGFAARGRMPYRDWDPVTPGEWIGWWLAQGVRPERIDPTARAVAETKIIRMMEGI</sequence>
<keyword evidence="2" id="KW-1185">Reference proteome</keyword>
<reference evidence="1 2" key="1">
    <citation type="submission" date="2019-07" db="EMBL/GenBank/DDBJ databases">
        <title>Sphingomonas alkalisoli sp. nov., isolated from rhizosphere soil of Suaedae salsa.</title>
        <authorList>
            <person name="Zhang H."/>
            <person name="Xu L."/>
            <person name="Zhang J.-X."/>
            <person name="Sun J.-Q."/>
        </authorList>
    </citation>
    <scope>NUCLEOTIDE SEQUENCE [LARGE SCALE GENOMIC DNA]</scope>
    <source>
        <strain evidence="1 2">XS-10</strain>
    </source>
</reference>
<dbReference type="InterPro" id="IPR036188">
    <property type="entry name" value="FAD/NAD-bd_sf"/>
</dbReference>
<evidence type="ECO:0000313" key="2">
    <source>
        <dbReference type="Proteomes" id="UP000318055"/>
    </source>
</evidence>
<proteinExistence type="predicted"/>
<protein>
    <submittedName>
        <fullName evidence="1">Tryptophan 7-halogenase</fullName>
    </submittedName>
</protein>
<dbReference type="Proteomes" id="UP000318055">
    <property type="component" value="Chromosome"/>
</dbReference>
<name>A0A518RGP0_9SPHN</name>
<evidence type="ECO:0000313" key="1">
    <source>
        <dbReference type="EMBL" id="QDX26622.1"/>
    </source>
</evidence>
<dbReference type="RefSeq" id="WP_145847429.1">
    <property type="nucleotide sequence ID" value="NZ_CP042239.1"/>
</dbReference>
<dbReference type="GO" id="GO:0004497">
    <property type="term" value="F:monooxygenase activity"/>
    <property type="evidence" value="ECO:0007669"/>
    <property type="project" value="InterPro"/>
</dbReference>
<accession>A0A518RGP0</accession>
<dbReference type="OrthoDB" id="7440982at2"/>